<dbReference type="AlphaFoldDB" id="A0A0G0TTY2"/>
<name>A0A0G0TTY2_9BACT</name>
<organism evidence="1 2">
    <name type="scientific">Candidatus Curtissbacteria bacterium GW2011_GWA1_40_9</name>
    <dbReference type="NCBI Taxonomy" id="1618408"/>
    <lineage>
        <taxon>Bacteria</taxon>
        <taxon>Candidatus Curtissiibacteriota</taxon>
    </lineage>
</organism>
<protein>
    <submittedName>
        <fullName evidence="1">Uncharacterized protein</fullName>
    </submittedName>
</protein>
<evidence type="ECO:0000313" key="2">
    <source>
        <dbReference type="Proteomes" id="UP000034292"/>
    </source>
</evidence>
<gene>
    <name evidence="1" type="ORF">UU23_C0001G0040</name>
</gene>
<dbReference type="EMBL" id="LBZV01000001">
    <property type="protein sequence ID" value="KKR78276.1"/>
    <property type="molecule type" value="Genomic_DNA"/>
</dbReference>
<sequence length="41" mass="4411">MIFTVRKALVAPPKLRLEPCMNNTQKAKGKIGGAKSATLDI</sequence>
<evidence type="ECO:0000313" key="1">
    <source>
        <dbReference type="EMBL" id="KKR78276.1"/>
    </source>
</evidence>
<reference evidence="1 2" key="1">
    <citation type="journal article" date="2015" name="Nature">
        <title>rRNA introns, odd ribosomes, and small enigmatic genomes across a large radiation of phyla.</title>
        <authorList>
            <person name="Brown C.T."/>
            <person name="Hug L.A."/>
            <person name="Thomas B.C."/>
            <person name="Sharon I."/>
            <person name="Castelle C.J."/>
            <person name="Singh A."/>
            <person name="Wilkins M.J."/>
            <person name="Williams K.H."/>
            <person name="Banfield J.F."/>
        </authorList>
    </citation>
    <scope>NUCLEOTIDE SEQUENCE [LARGE SCALE GENOMIC DNA]</scope>
</reference>
<accession>A0A0G0TTY2</accession>
<dbReference type="Proteomes" id="UP000034292">
    <property type="component" value="Unassembled WGS sequence"/>
</dbReference>
<proteinExistence type="predicted"/>
<comment type="caution">
    <text evidence="1">The sequence shown here is derived from an EMBL/GenBank/DDBJ whole genome shotgun (WGS) entry which is preliminary data.</text>
</comment>